<sequence>MMPRRKEWLLNCIGVLITAVFLFPVYWMMMTAFKSEAELFKVPPSLWPETFQLSGFQAVFTEGIARHFMNSVVISGITAIIVLLLAVPSAYGLARFQVWGKKLFILLFLVTQMLPATVILTPLFIVFNKLNILNTYIGPILASATLGIPFSVLMLRTFFLGIPKDLEDAAKIDGCSRFTAFIRIILPVAMPGIAVSGAISFFFTWGDLIYSMTFNRNQELWPLTAGIYNVISQYGIQWNDLMAFAVISVLPVIIIFVMLQKQLVKGLVSGSIK</sequence>
<evidence type="ECO:0000256" key="2">
    <source>
        <dbReference type="ARBA" id="ARBA00009047"/>
    </source>
</evidence>
<dbReference type="PANTHER" id="PTHR32243">
    <property type="entry name" value="MALTOSE TRANSPORT SYSTEM PERMEASE-RELATED"/>
    <property type="match status" value="1"/>
</dbReference>
<dbReference type="SUPFAM" id="SSF161098">
    <property type="entry name" value="MetI-like"/>
    <property type="match status" value="1"/>
</dbReference>
<dbReference type="InterPro" id="IPR050901">
    <property type="entry name" value="BP-dep_ABC_trans_perm"/>
</dbReference>
<dbReference type="InterPro" id="IPR000515">
    <property type="entry name" value="MetI-like"/>
</dbReference>
<keyword evidence="12" id="KW-1185">Reference proteome</keyword>
<feature type="transmembrane region" description="Helical" evidence="9">
    <location>
        <begin position="68"/>
        <end position="91"/>
    </location>
</feature>
<dbReference type="Gene3D" id="1.10.3720.10">
    <property type="entry name" value="MetI-like"/>
    <property type="match status" value="1"/>
</dbReference>
<keyword evidence="5" id="KW-0762">Sugar transport</keyword>
<keyword evidence="4" id="KW-1003">Cell membrane</keyword>
<evidence type="ECO:0000256" key="3">
    <source>
        <dbReference type="ARBA" id="ARBA00022448"/>
    </source>
</evidence>
<evidence type="ECO:0000256" key="4">
    <source>
        <dbReference type="ARBA" id="ARBA00022475"/>
    </source>
</evidence>
<evidence type="ECO:0000313" key="12">
    <source>
        <dbReference type="Proteomes" id="UP000187367"/>
    </source>
</evidence>
<dbReference type="OrthoDB" id="9810086at2"/>
<proteinExistence type="inferred from homology"/>
<keyword evidence="8 9" id="KW-0472">Membrane</keyword>
<comment type="caution">
    <text evidence="11">The sequence shown here is derived from an EMBL/GenBank/DDBJ whole genome shotgun (WGS) entry which is preliminary data.</text>
</comment>
<dbReference type="EMBL" id="MTJL01000027">
    <property type="protein sequence ID" value="OMI04001.1"/>
    <property type="molecule type" value="Genomic_DNA"/>
</dbReference>
<dbReference type="PANTHER" id="PTHR32243:SF50">
    <property type="entry name" value="MALTOSE_MALTODEXTRIN TRANSPORT SYSTEM PERMEASE PROTEIN MALG"/>
    <property type="match status" value="1"/>
</dbReference>
<dbReference type="Proteomes" id="UP000187367">
    <property type="component" value="Unassembled WGS sequence"/>
</dbReference>
<reference evidence="11 12" key="1">
    <citation type="submission" date="2017-01" db="EMBL/GenBank/DDBJ databases">
        <title>Bacillus phylogenomics.</title>
        <authorList>
            <person name="Dunlap C."/>
        </authorList>
    </citation>
    <scope>NUCLEOTIDE SEQUENCE [LARGE SCALE GENOMIC DNA]</scope>
    <source>
        <strain evidence="11 12">NRRL B-41282</strain>
    </source>
</reference>
<evidence type="ECO:0000313" key="11">
    <source>
        <dbReference type="EMBL" id="OMI04001.1"/>
    </source>
</evidence>
<comment type="similarity">
    <text evidence="2">Belongs to the binding-protein-dependent transport system permease family. MalFG subfamily.</text>
</comment>
<dbReference type="Pfam" id="PF00528">
    <property type="entry name" value="BPD_transp_1"/>
    <property type="match status" value="1"/>
</dbReference>
<protein>
    <submittedName>
        <fullName evidence="11">ABC transporter permease</fullName>
    </submittedName>
</protein>
<dbReference type="AlphaFoldDB" id="A0A1R1QIF9"/>
<feature type="transmembrane region" description="Helical" evidence="9">
    <location>
        <begin position="9"/>
        <end position="29"/>
    </location>
</feature>
<evidence type="ECO:0000256" key="5">
    <source>
        <dbReference type="ARBA" id="ARBA00022597"/>
    </source>
</evidence>
<feature type="transmembrane region" description="Helical" evidence="9">
    <location>
        <begin position="241"/>
        <end position="259"/>
    </location>
</feature>
<evidence type="ECO:0000256" key="8">
    <source>
        <dbReference type="ARBA" id="ARBA00023136"/>
    </source>
</evidence>
<accession>A0A1R1S033</accession>
<dbReference type="RefSeq" id="WP_076760801.1">
    <property type="nucleotide sequence ID" value="NZ_JARMMH010000011.1"/>
</dbReference>
<dbReference type="InterPro" id="IPR035906">
    <property type="entry name" value="MetI-like_sf"/>
</dbReference>
<evidence type="ECO:0000256" key="6">
    <source>
        <dbReference type="ARBA" id="ARBA00022692"/>
    </source>
</evidence>
<feature type="domain" description="ABC transmembrane type-1" evidence="10">
    <location>
        <begin position="68"/>
        <end position="259"/>
    </location>
</feature>
<gene>
    <name evidence="11" type="ORF">BW143_14235</name>
</gene>
<feature type="transmembrane region" description="Helical" evidence="9">
    <location>
        <begin position="103"/>
        <end position="125"/>
    </location>
</feature>
<evidence type="ECO:0000256" key="1">
    <source>
        <dbReference type="ARBA" id="ARBA00004651"/>
    </source>
</evidence>
<organism evidence="11 12">
    <name type="scientific">Bacillus swezeyi</name>
    <dbReference type="NCBI Taxonomy" id="1925020"/>
    <lineage>
        <taxon>Bacteria</taxon>
        <taxon>Bacillati</taxon>
        <taxon>Bacillota</taxon>
        <taxon>Bacilli</taxon>
        <taxon>Bacillales</taxon>
        <taxon>Bacillaceae</taxon>
        <taxon>Bacillus</taxon>
    </lineage>
</organism>
<comment type="subcellular location">
    <subcellularLocation>
        <location evidence="1 9">Cell membrane</location>
        <topology evidence="1 9">Multi-pass membrane protein</topology>
    </subcellularLocation>
</comment>
<dbReference type="GO" id="GO:0055085">
    <property type="term" value="P:transmembrane transport"/>
    <property type="evidence" value="ECO:0007669"/>
    <property type="project" value="InterPro"/>
</dbReference>
<dbReference type="PROSITE" id="PS50928">
    <property type="entry name" value="ABC_TM1"/>
    <property type="match status" value="1"/>
</dbReference>
<evidence type="ECO:0000256" key="9">
    <source>
        <dbReference type="RuleBase" id="RU363032"/>
    </source>
</evidence>
<accession>A0A1R1QIF9</accession>
<dbReference type="CDD" id="cd06261">
    <property type="entry name" value="TM_PBP2"/>
    <property type="match status" value="1"/>
</dbReference>
<feature type="transmembrane region" description="Helical" evidence="9">
    <location>
        <begin position="137"/>
        <end position="159"/>
    </location>
</feature>
<name>A0A1R1QIF9_9BACI</name>
<evidence type="ECO:0000259" key="10">
    <source>
        <dbReference type="PROSITE" id="PS50928"/>
    </source>
</evidence>
<evidence type="ECO:0000256" key="7">
    <source>
        <dbReference type="ARBA" id="ARBA00022989"/>
    </source>
</evidence>
<keyword evidence="3 9" id="KW-0813">Transport</keyword>
<keyword evidence="7 9" id="KW-1133">Transmembrane helix</keyword>
<keyword evidence="6 9" id="KW-0812">Transmembrane</keyword>
<dbReference type="GO" id="GO:0005886">
    <property type="term" value="C:plasma membrane"/>
    <property type="evidence" value="ECO:0007669"/>
    <property type="project" value="UniProtKB-SubCell"/>
</dbReference>
<feature type="transmembrane region" description="Helical" evidence="9">
    <location>
        <begin position="180"/>
        <end position="205"/>
    </location>
</feature>